<dbReference type="AlphaFoldDB" id="A0A4D6LF44"/>
<evidence type="ECO:0000313" key="3">
    <source>
        <dbReference type="Proteomes" id="UP000501690"/>
    </source>
</evidence>
<evidence type="ECO:0000256" key="1">
    <source>
        <dbReference type="SAM" id="MobiDB-lite"/>
    </source>
</evidence>
<proteinExistence type="predicted"/>
<dbReference type="Proteomes" id="UP000501690">
    <property type="component" value="Linkage Group LG3"/>
</dbReference>
<feature type="region of interest" description="Disordered" evidence="1">
    <location>
        <begin position="1"/>
        <end position="21"/>
    </location>
</feature>
<gene>
    <name evidence="2" type="ORF">DEO72_LG3g1382</name>
</gene>
<accession>A0A4D6LF44</accession>
<protein>
    <submittedName>
        <fullName evidence="2">Uncharacterized protein</fullName>
    </submittedName>
</protein>
<feature type="compositionally biased region" description="Basic and acidic residues" evidence="1">
    <location>
        <begin position="1"/>
        <end position="16"/>
    </location>
</feature>
<name>A0A4D6LF44_VIGUN</name>
<sequence length="120" mass="13929">MQVERTPQRNSDDGCSKKKKMRWRLKPPRWCSDGAGSTKGWHVVEEWTRCAALGEEEEVQNATFMPRFTYNPKPKSVIGLGCKKPEAKSSIRPRLRRPEAKKDAQNFKNAIRVLTYRPRL</sequence>
<reference evidence="2 3" key="1">
    <citation type="submission" date="2019-04" db="EMBL/GenBank/DDBJ databases">
        <title>An improved genome assembly and genetic linkage map for asparagus bean, Vigna unguiculata ssp. sesquipedialis.</title>
        <authorList>
            <person name="Xia Q."/>
            <person name="Zhang R."/>
            <person name="Dong Y."/>
        </authorList>
    </citation>
    <scope>NUCLEOTIDE SEQUENCE [LARGE SCALE GENOMIC DNA]</scope>
    <source>
        <tissue evidence="2">Leaf</tissue>
    </source>
</reference>
<organism evidence="2 3">
    <name type="scientific">Vigna unguiculata</name>
    <name type="common">Cowpea</name>
    <dbReference type="NCBI Taxonomy" id="3917"/>
    <lineage>
        <taxon>Eukaryota</taxon>
        <taxon>Viridiplantae</taxon>
        <taxon>Streptophyta</taxon>
        <taxon>Embryophyta</taxon>
        <taxon>Tracheophyta</taxon>
        <taxon>Spermatophyta</taxon>
        <taxon>Magnoliopsida</taxon>
        <taxon>eudicotyledons</taxon>
        <taxon>Gunneridae</taxon>
        <taxon>Pentapetalae</taxon>
        <taxon>rosids</taxon>
        <taxon>fabids</taxon>
        <taxon>Fabales</taxon>
        <taxon>Fabaceae</taxon>
        <taxon>Papilionoideae</taxon>
        <taxon>50 kb inversion clade</taxon>
        <taxon>NPAAA clade</taxon>
        <taxon>indigoferoid/millettioid clade</taxon>
        <taxon>Phaseoleae</taxon>
        <taxon>Vigna</taxon>
    </lineage>
</organism>
<keyword evidence="3" id="KW-1185">Reference proteome</keyword>
<evidence type="ECO:0000313" key="2">
    <source>
        <dbReference type="EMBL" id="QCD86854.1"/>
    </source>
</evidence>
<dbReference type="EMBL" id="CP039347">
    <property type="protein sequence ID" value="QCD86854.1"/>
    <property type="molecule type" value="Genomic_DNA"/>
</dbReference>